<name>A0A951U8C0_9CYAN</name>
<sequence length="70" mass="8516">MPKANDEHLPDLDRYHFQEQAIVRYKCLKSLKQAELSLEDQLFLQNFQCAMSYLWNFPEHSRKNFSGYRF</sequence>
<comment type="caution">
    <text evidence="1">The sequence shown here is derived from an EMBL/GenBank/DDBJ whole genome shotgun (WGS) entry which is preliminary data.</text>
</comment>
<reference evidence="1" key="2">
    <citation type="journal article" date="2022" name="Microbiol. Resour. Announc.">
        <title>Metagenome Sequencing to Explore Phylogenomics of Terrestrial Cyanobacteria.</title>
        <authorList>
            <person name="Ward R.D."/>
            <person name="Stajich J.E."/>
            <person name="Johansen J.R."/>
            <person name="Huntemann M."/>
            <person name="Clum A."/>
            <person name="Foster B."/>
            <person name="Foster B."/>
            <person name="Roux S."/>
            <person name="Palaniappan K."/>
            <person name="Varghese N."/>
            <person name="Mukherjee S."/>
            <person name="Reddy T.B.K."/>
            <person name="Daum C."/>
            <person name="Copeland A."/>
            <person name="Chen I.A."/>
            <person name="Ivanova N.N."/>
            <person name="Kyrpides N.C."/>
            <person name="Shapiro N."/>
            <person name="Eloe-Fadrosh E.A."/>
            <person name="Pietrasiak N."/>
        </authorList>
    </citation>
    <scope>NUCLEOTIDE SEQUENCE</scope>
    <source>
        <strain evidence="1">CPER-KK1</strain>
    </source>
</reference>
<dbReference type="AlphaFoldDB" id="A0A951U8C0"/>
<evidence type="ECO:0000313" key="2">
    <source>
        <dbReference type="Proteomes" id="UP000753908"/>
    </source>
</evidence>
<dbReference type="EMBL" id="JAHHIF010000005">
    <property type="protein sequence ID" value="MBW4543734.1"/>
    <property type="molecule type" value="Genomic_DNA"/>
</dbReference>
<reference evidence="1" key="1">
    <citation type="submission" date="2021-05" db="EMBL/GenBank/DDBJ databases">
        <authorList>
            <person name="Pietrasiak N."/>
            <person name="Ward R."/>
            <person name="Stajich J.E."/>
            <person name="Kurbessoian T."/>
        </authorList>
    </citation>
    <scope>NUCLEOTIDE SEQUENCE</scope>
    <source>
        <strain evidence="1">CPER-KK1</strain>
    </source>
</reference>
<accession>A0A951U8C0</accession>
<dbReference type="Proteomes" id="UP000753908">
    <property type="component" value="Unassembled WGS sequence"/>
</dbReference>
<gene>
    <name evidence="1" type="ORF">KME25_04690</name>
</gene>
<evidence type="ECO:0000313" key="1">
    <source>
        <dbReference type="EMBL" id="MBW4543734.1"/>
    </source>
</evidence>
<organism evidence="1 2">
    <name type="scientific">Symplocastrum torsivum CPER-KK1</name>
    <dbReference type="NCBI Taxonomy" id="450513"/>
    <lineage>
        <taxon>Bacteria</taxon>
        <taxon>Bacillati</taxon>
        <taxon>Cyanobacteriota</taxon>
        <taxon>Cyanophyceae</taxon>
        <taxon>Oscillatoriophycideae</taxon>
        <taxon>Oscillatoriales</taxon>
        <taxon>Microcoleaceae</taxon>
        <taxon>Symplocastrum</taxon>
    </lineage>
</organism>
<proteinExistence type="predicted"/>
<protein>
    <submittedName>
        <fullName evidence="1">Uncharacterized protein</fullName>
    </submittedName>
</protein>